<feature type="region of interest" description="Disordered" evidence="4">
    <location>
        <begin position="79"/>
        <end position="109"/>
    </location>
</feature>
<name>A0A2V1AN21_9ASCO</name>
<proteinExistence type="inferred from homology"/>
<feature type="region of interest" description="Disordered" evidence="4">
    <location>
        <begin position="1"/>
        <end position="58"/>
    </location>
</feature>
<feature type="compositionally biased region" description="Basic and acidic residues" evidence="4">
    <location>
        <begin position="80"/>
        <end position="89"/>
    </location>
</feature>
<evidence type="ECO:0000313" key="5">
    <source>
        <dbReference type="EMBL" id="PVH19094.1"/>
    </source>
</evidence>
<comment type="similarity">
    <text evidence="2">Belongs to the dpy-30 family.</text>
</comment>
<accession>A0A2V1AN21</accession>
<gene>
    <name evidence="5" type="ORF">CXQ85_001389</name>
</gene>
<dbReference type="Pfam" id="PF05186">
    <property type="entry name" value="Dpy-30"/>
    <property type="match status" value="1"/>
</dbReference>
<dbReference type="InterPro" id="IPR007858">
    <property type="entry name" value="Dpy-30_motif"/>
</dbReference>
<evidence type="ECO:0000256" key="1">
    <source>
        <dbReference type="ARBA" id="ARBA00004123"/>
    </source>
</evidence>
<reference evidence="5 6" key="1">
    <citation type="submission" date="2017-12" db="EMBL/GenBank/DDBJ databases">
        <title>Genome Sequence of a Multidrug-Resistant Candida haemulonii Isolate from a Patient with Chronic Leg Ulcers in Israel.</title>
        <authorList>
            <person name="Chow N.A."/>
            <person name="Gade L."/>
            <person name="Batra D."/>
            <person name="Rowe L.A."/>
            <person name="Ben-Ami R."/>
            <person name="Loparev V.N."/>
            <person name="Litvintseva A.P."/>
        </authorList>
    </citation>
    <scope>NUCLEOTIDE SEQUENCE [LARGE SCALE GENOMIC DNA]</scope>
    <source>
        <strain evidence="5 6">B11899</strain>
    </source>
</reference>
<evidence type="ECO:0000256" key="3">
    <source>
        <dbReference type="ARBA" id="ARBA00023242"/>
    </source>
</evidence>
<evidence type="ECO:0000256" key="4">
    <source>
        <dbReference type="SAM" id="MobiDB-lite"/>
    </source>
</evidence>
<dbReference type="CDD" id="cd22965">
    <property type="entry name" value="DD_DPY30_SDC1"/>
    <property type="match status" value="1"/>
</dbReference>
<dbReference type="GO" id="GO:0005634">
    <property type="term" value="C:nucleus"/>
    <property type="evidence" value="ECO:0007669"/>
    <property type="project" value="UniProtKB-SubCell"/>
</dbReference>
<dbReference type="RefSeq" id="XP_025340034.1">
    <property type="nucleotide sequence ID" value="XM_025485103.1"/>
</dbReference>
<comment type="subcellular location">
    <subcellularLocation>
        <location evidence="1">Nucleus</location>
    </subcellularLocation>
</comment>
<dbReference type="OrthoDB" id="417678at2759"/>
<evidence type="ECO:0000256" key="2">
    <source>
        <dbReference type="ARBA" id="ARBA00010849"/>
    </source>
</evidence>
<dbReference type="GeneID" id="37006720"/>
<keyword evidence="3" id="KW-0539">Nucleus</keyword>
<dbReference type="AlphaFoldDB" id="A0A2V1AN21"/>
<dbReference type="EMBL" id="PKFO01000001">
    <property type="protein sequence ID" value="PVH19094.1"/>
    <property type="molecule type" value="Genomic_DNA"/>
</dbReference>
<evidence type="ECO:0000313" key="6">
    <source>
        <dbReference type="Proteomes" id="UP000244309"/>
    </source>
</evidence>
<dbReference type="VEuPathDB" id="FungiDB:CXQ85_001389"/>
<keyword evidence="6" id="KW-1185">Reference proteome</keyword>
<sequence>MSAPESSNNGHGISVNSMLAEEPPAQVKREESPPAKKLKTEDATPKHKEGPIHEIVGGSSVRQYLNKHLTQHLLEGLKQVSKEKPDDPLKSLGNFLIQRSDELKKEETQ</sequence>
<evidence type="ECO:0008006" key="7">
    <source>
        <dbReference type="Google" id="ProtNLM"/>
    </source>
</evidence>
<organism evidence="5 6">
    <name type="scientific">Candidozyma haemuli</name>
    <dbReference type="NCBI Taxonomy" id="45357"/>
    <lineage>
        <taxon>Eukaryota</taxon>
        <taxon>Fungi</taxon>
        <taxon>Dikarya</taxon>
        <taxon>Ascomycota</taxon>
        <taxon>Saccharomycotina</taxon>
        <taxon>Pichiomycetes</taxon>
        <taxon>Metschnikowiaceae</taxon>
        <taxon>Candidozyma</taxon>
    </lineage>
</organism>
<feature type="compositionally biased region" description="Polar residues" evidence="4">
    <location>
        <begin position="1"/>
        <end position="17"/>
    </location>
</feature>
<feature type="compositionally biased region" description="Basic and acidic residues" evidence="4">
    <location>
        <begin position="27"/>
        <end position="52"/>
    </location>
</feature>
<dbReference type="STRING" id="45357.A0A2V1AN21"/>
<dbReference type="Proteomes" id="UP000244309">
    <property type="component" value="Unassembled WGS sequence"/>
</dbReference>
<feature type="compositionally biased region" description="Basic and acidic residues" evidence="4">
    <location>
        <begin position="99"/>
        <end position="109"/>
    </location>
</feature>
<dbReference type="Gene3D" id="1.20.890.10">
    <property type="entry name" value="cAMP-dependent protein kinase regulatory subunit, dimerization-anchoring domain"/>
    <property type="match status" value="1"/>
</dbReference>
<comment type="caution">
    <text evidence="5">The sequence shown here is derived from an EMBL/GenBank/DDBJ whole genome shotgun (WGS) entry which is preliminary data.</text>
</comment>
<dbReference type="InterPro" id="IPR049629">
    <property type="entry name" value="DPY30_SDC1_DD"/>
</dbReference>
<protein>
    <recommendedName>
        <fullName evidence="7">COMPASS component SDC1</fullName>
    </recommendedName>
</protein>